<sequence length="296" mass="32438">MMESRSARPVFSTLCFLMPAVLLYVGCMVYPIVDAIHLSFHTWNGIPVSPLEFRGFDNYRFVLESQEFRVALRNVGVFLLQGVLFQGPLAFVLALVVTSTLRGARLFKVAYFLPVVLPVTAVGILWKHIMNPATGAINTFFRTAGFSGLAQNWLGDPQMAIFSVAFVSAWVFAGLNMIIFSAGLVSIPDELYQAGAIDGVGYLGALFHITVPLMRESFRLYFILMVTGSLKVFDMIFVMTGGGPNGASDVPVTMLYYQAFNYSRFGVGSAIGVIVLLLSLLATGVLQKLFAPREDL</sequence>
<evidence type="ECO:0000259" key="8">
    <source>
        <dbReference type="PROSITE" id="PS50928"/>
    </source>
</evidence>
<dbReference type="InterPro" id="IPR000515">
    <property type="entry name" value="MetI-like"/>
</dbReference>
<evidence type="ECO:0000256" key="7">
    <source>
        <dbReference type="RuleBase" id="RU363032"/>
    </source>
</evidence>
<dbReference type="RefSeq" id="WP_076488035.1">
    <property type="nucleotide sequence ID" value="NZ_FTMS01000004.1"/>
</dbReference>
<protein>
    <submittedName>
        <fullName evidence="9">Carbohydrate ABC transporter membrane protein 1, CUT1 family</fullName>
    </submittedName>
</protein>
<comment type="subcellular location">
    <subcellularLocation>
        <location evidence="1 7">Cell membrane</location>
        <topology evidence="1 7">Multi-pass membrane protein</topology>
    </subcellularLocation>
</comment>
<dbReference type="Gene3D" id="1.10.3720.10">
    <property type="entry name" value="MetI-like"/>
    <property type="match status" value="1"/>
</dbReference>
<dbReference type="AlphaFoldDB" id="A0A1N6Q938"/>
<evidence type="ECO:0000256" key="2">
    <source>
        <dbReference type="ARBA" id="ARBA00022448"/>
    </source>
</evidence>
<feature type="domain" description="ABC transmembrane type-1" evidence="8">
    <location>
        <begin position="72"/>
        <end position="286"/>
    </location>
</feature>
<dbReference type="PANTHER" id="PTHR30193:SF41">
    <property type="entry name" value="DIACETYLCHITOBIOSE UPTAKE SYSTEM PERMEASE PROTEIN NGCF"/>
    <property type="match status" value="1"/>
</dbReference>
<keyword evidence="2 7" id="KW-0813">Transport</keyword>
<organism evidence="9 10">
    <name type="scientific">Alkalispirochaeta americana</name>
    <dbReference type="NCBI Taxonomy" id="159291"/>
    <lineage>
        <taxon>Bacteria</taxon>
        <taxon>Pseudomonadati</taxon>
        <taxon>Spirochaetota</taxon>
        <taxon>Spirochaetia</taxon>
        <taxon>Spirochaetales</taxon>
        <taxon>Spirochaetaceae</taxon>
        <taxon>Alkalispirochaeta</taxon>
    </lineage>
</organism>
<comment type="similarity">
    <text evidence="7">Belongs to the binding-protein-dependent transport system permease family.</text>
</comment>
<dbReference type="InterPro" id="IPR051393">
    <property type="entry name" value="ABC_transporter_permease"/>
</dbReference>
<dbReference type="SUPFAM" id="SSF161098">
    <property type="entry name" value="MetI-like"/>
    <property type="match status" value="1"/>
</dbReference>
<evidence type="ECO:0000313" key="9">
    <source>
        <dbReference type="EMBL" id="SIQ13173.1"/>
    </source>
</evidence>
<dbReference type="GO" id="GO:0005886">
    <property type="term" value="C:plasma membrane"/>
    <property type="evidence" value="ECO:0007669"/>
    <property type="project" value="UniProtKB-SubCell"/>
</dbReference>
<gene>
    <name evidence="9" type="ORF">SAMN05920897_10468</name>
</gene>
<keyword evidence="5 7" id="KW-1133">Transmembrane helix</keyword>
<feature type="transmembrane region" description="Helical" evidence="7">
    <location>
        <begin position="262"/>
        <end position="286"/>
    </location>
</feature>
<reference evidence="9 10" key="1">
    <citation type="submission" date="2017-01" db="EMBL/GenBank/DDBJ databases">
        <authorList>
            <person name="Mah S.A."/>
            <person name="Swanson W.J."/>
            <person name="Moy G.W."/>
            <person name="Vacquier V.D."/>
        </authorList>
    </citation>
    <scope>NUCLEOTIDE SEQUENCE [LARGE SCALE GENOMIC DNA]</scope>
    <source>
        <strain evidence="9 10">ASpG1</strain>
    </source>
</reference>
<dbReference type="GO" id="GO:0055085">
    <property type="term" value="P:transmembrane transport"/>
    <property type="evidence" value="ECO:0007669"/>
    <property type="project" value="InterPro"/>
</dbReference>
<name>A0A1N6Q938_9SPIO</name>
<feature type="transmembrane region" description="Helical" evidence="7">
    <location>
        <begin position="109"/>
        <end position="129"/>
    </location>
</feature>
<dbReference type="PROSITE" id="PS50928">
    <property type="entry name" value="ABC_TM1"/>
    <property type="match status" value="1"/>
</dbReference>
<keyword evidence="6 7" id="KW-0472">Membrane</keyword>
<dbReference type="InterPro" id="IPR035906">
    <property type="entry name" value="MetI-like_sf"/>
</dbReference>
<evidence type="ECO:0000256" key="1">
    <source>
        <dbReference type="ARBA" id="ARBA00004651"/>
    </source>
</evidence>
<feature type="transmembrane region" description="Helical" evidence="7">
    <location>
        <begin position="191"/>
        <end position="213"/>
    </location>
</feature>
<dbReference type="STRING" id="159291.SAMN05920897_10468"/>
<dbReference type="CDD" id="cd06261">
    <property type="entry name" value="TM_PBP2"/>
    <property type="match status" value="1"/>
</dbReference>
<accession>A0A1N6Q938</accession>
<keyword evidence="4 7" id="KW-0812">Transmembrane</keyword>
<keyword evidence="10" id="KW-1185">Reference proteome</keyword>
<feature type="transmembrane region" description="Helical" evidence="7">
    <location>
        <begin position="12"/>
        <end position="33"/>
    </location>
</feature>
<evidence type="ECO:0000256" key="6">
    <source>
        <dbReference type="ARBA" id="ARBA00023136"/>
    </source>
</evidence>
<proteinExistence type="inferred from homology"/>
<feature type="transmembrane region" description="Helical" evidence="7">
    <location>
        <begin position="161"/>
        <end position="185"/>
    </location>
</feature>
<dbReference type="PANTHER" id="PTHR30193">
    <property type="entry name" value="ABC TRANSPORTER PERMEASE PROTEIN"/>
    <property type="match status" value="1"/>
</dbReference>
<feature type="transmembrane region" description="Helical" evidence="7">
    <location>
        <begin position="75"/>
        <end position="97"/>
    </location>
</feature>
<dbReference type="Proteomes" id="UP000186400">
    <property type="component" value="Unassembled WGS sequence"/>
</dbReference>
<evidence type="ECO:0000256" key="5">
    <source>
        <dbReference type="ARBA" id="ARBA00022989"/>
    </source>
</evidence>
<feature type="transmembrane region" description="Helical" evidence="7">
    <location>
        <begin position="220"/>
        <end position="242"/>
    </location>
</feature>
<evidence type="ECO:0000256" key="4">
    <source>
        <dbReference type="ARBA" id="ARBA00022692"/>
    </source>
</evidence>
<evidence type="ECO:0000313" key="10">
    <source>
        <dbReference type="Proteomes" id="UP000186400"/>
    </source>
</evidence>
<evidence type="ECO:0000256" key="3">
    <source>
        <dbReference type="ARBA" id="ARBA00022475"/>
    </source>
</evidence>
<keyword evidence="3" id="KW-1003">Cell membrane</keyword>
<dbReference type="EMBL" id="FTMS01000004">
    <property type="protein sequence ID" value="SIQ13173.1"/>
    <property type="molecule type" value="Genomic_DNA"/>
</dbReference>
<dbReference type="Pfam" id="PF00528">
    <property type="entry name" value="BPD_transp_1"/>
    <property type="match status" value="1"/>
</dbReference>